<keyword evidence="2" id="KW-1185">Reference proteome</keyword>
<gene>
    <name evidence="1" type="ORF">HPS56_01665</name>
</gene>
<evidence type="ECO:0000313" key="2">
    <source>
        <dbReference type="Proteomes" id="UP000714420"/>
    </source>
</evidence>
<dbReference type="RefSeq" id="WP_172272808.1">
    <property type="nucleotide sequence ID" value="NZ_CASGMU010000001.1"/>
</dbReference>
<protein>
    <submittedName>
        <fullName evidence="1">DUF5119 domain-containing protein</fullName>
    </submittedName>
</protein>
<dbReference type="Pfam" id="PF17145">
    <property type="entry name" value="DUF5119"/>
    <property type="match status" value="1"/>
</dbReference>
<evidence type="ECO:0000313" key="1">
    <source>
        <dbReference type="EMBL" id="NPD91079.1"/>
    </source>
</evidence>
<comment type="caution">
    <text evidence="1">The sequence shown here is derived from an EMBL/GenBank/DDBJ whole genome shotgun (WGS) entry which is preliminary data.</text>
</comment>
<organism evidence="1 2">
    <name type="scientific">Xylanibacter muris</name>
    <dbReference type="NCBI Taxonomy" id="2736290"/>
    <lineage>
        <taxon>Bacteria</taxon>
        <taxon>Pseudomonadati</taxon>
        <taxon>Bacteroidota</taxon>
        <taxon>Bacteroidia</taxon>
        <taxon>Bacteroidales</taxon>
        <taxon>Prevotellaceae</taxon>
        <taxon>Xylanibacter</taxon>
    </lineage>
</organism>
<accession>A0ABX2ALI1</accession>
<dbReference type="Proteomes" id="UP000714420">
    <property type="component" value="Unassembled WGS sequence"/>
</dbReference>
<proteinExistence type="predicted"/>
<dbReference type="EMBL" id="JABKKF010000001">
    <property type="protein sequence ID" value="NPD91079.1"/>
    <property type="molecule type" value="Genomic_DNA"/>
</dbReference>
<dbReference type="PROSITE" id="PS51257">
    <property type="entry name" value="PROKAR_LIPOPROTEIN"/>
    <property type="match status" value="1"/>
</dbReference>
<reference evidence="1 2" key="1">
    <citation type="submission" date="2020-05" db="EMBL/GenBank/DDBJ databases">
        <title>Distinct polysaccharide utilization as determinants for interspecies competition between intestinal Prevotella spp.</title>
        <authorList>
            <person name="Galvez E.J.C."/>
            <person name="Iljazovic A."/>
            <person name="Strowig T."/>
        </authorList>
    </citation>
    <scope>NUCLEOTIDE SEQUENCE [LARGE SCALE GENOMIC DNA]</scope>
    <source>
        <strain evidence="1 2">PMUR</strain>
    </source>
</reference>
<dbReference type="InterPro" id="IPR033410">
    <property type="entry name" value="DUF5119"/>
</dbReference>
<sequence length="347" mass="38644">MKPHHIRFAVTVILVLATSLCSCEHKDLCFNHPKHSARYESKVAASYELIWEMRESDGFDWSACWPESFGYSYHSLNPSMPEGLCVNTYGGNGQKTSRHLPPTGGVIEMTPGINSLLMYNDDTEYIIFNDLNISVSAKATTRVRSRAGYTGNTLNTSSGNKTEKTVSPPDPLFGYYIEKYDQQPMVNPMTIRATMKPLVFKYVVRYEFTRGIEYAGLARGAMTGMAGSVFMYDGHTGNDRVTILYDCNVYDWGIEAVVNSFGIPNYPNNNYSRSGDFYGLNLEVMLKNGKVINFDHDVTKLIAAQPHGGVILITGLEISDKDGNESGSGFDIDVDGWGEYEDIIIDI</sequence>
<name>A0ABX2ALI1_9BACT</name>